<dbReference type="GO" id="GO:0005737">
    <property type="term" value="C:cytoplasm"/>
    <property type="evidence" value="ECO:0007669"/>
    <property type="project" value="UniProtKB-SubCell"/>
</dbReference>
<keyword evidence="7" id="KW-0479">Metal-binding</keyword>
<dbReference type="GO" id="GO:0008745">
    <property type="term" value="F:N-acetylmuramoyl-L-alanine amidase activity"/>
    <property type="evidence" value="ECO:0007669"/>
    <property type="project" value="UniProtKB-EC"/>
</dbReference>
<proteinExistence type="inferred from homology"/>
<sequence>MKSPLTLNPETHVFNEARYIESPNFDERPDEDDLDLVVIHGISLPPGQFGGRGVEQLFTNQLDPEEDPYYQQIQSLKVSSHLFIDRSGKLFQFVPLNRRAWHAGVSSFKGRSACNDFSIGIELEGTDKTPYTAAQYQTLKEVLTAIFKQYPSIPASHIQGHCDIAPGRKTDPGEYFMWQVLDDFLKDSV</sequence>
<comment type="subcellular location">
    <subcellularLocation>
        <location evidence="3">Cytoplasm</location>
    </subcellularLocation>
</comment>
<dbReference type="Gene3D" id="3.40.80.10">
    <property type="entry name" value="Peptidoglycan recognition protein-like"/>
    <property type="match status" value="1"/>
</dbReference>
<dbReference type="SMART" id="SM00644">
    <property type="entry name" value="Ami_2"/>
    <property type="match status" value="1"/>
</dbReference>
<keyword evidence="6" id="KW-0963">Cytoplasm</keyword>
<dbReference type="EMBL" id="CP032096">
    <property type="protein sequence ID" value="QBZ83386.1"/>
    <property type="molecule type" value="Genomic_DNA"/>
</dbReference>
<evidence type="ECO:0000259" key="13">
    <source>
        <dbReference type="SMART" id="SM00644"/>
    </source>
</evidence>
<dbReference type="PANTHER" id="PTHR30417:SF4">
    <property type="entry name" value="1,6-ANHYDRO-N-ACETYLMURAMYL-L-ALANINE AMIDASE AMPD"/>
    <property type="match status" value="1"/>
</dbReference>
<dbReference type="GO" id="GO:0009254">
    <property type="term" value="P:peptidoglycan turnover"/>
    <property type="evidence" value="ECO:0007669"/>
    <property type="project" value="TreeGrafter"/>
</dbReference>
<evidence type="ECO:0000256" key="4">
    <source>
        <dbReference type="ARBA" id="ARBA00007553"/>
    </source>
</evidence>
<organism evidence="14 15">
    <name type="scientific">Hydrogenovibrio crunogenus</name>
    <dbReference type="NCBI Taxonomy" id="39765"/>
    <lineage>
        <taxon>Bacteria</taxon>
        <taxon>Pseudomonadati</taxon>
        <taxon>Pseudomonadota</taxon>
        <taxon>Gammaproteobacteria</taxon>
        <taxon>Thiotrichales</taxon>
        <taxon>Piscirickettsiaceae</taxon>
        <taxon>Hydrogenovibrio</taxon>
    </lineage>
</organism>
<comment type="similarity">
    <text evidence="4">Belongs to the N-acetylmuramoyl-L-alanine amidase 2 family.</text>
</comment>
<keyword evidence="8 14" id="KW-0378">Hydrolase</keyword>
<evidence type="ECO:0000256" key="1">
    <source>
        <dbReference type="ARBA" id="ARBA00001561"/>
    </source>
</evidence>
<comment type="cofactor">
    <cofactor evidence="2">
        <name>Zn(2+)</name>
        <dbReference type="ChEBI" id="CHEBI:29105"/>
    </cofactor>
</comment>
<dbReference type="SUPFAM" id="SSF55846">
    <property type="entry name" value="N-acetylmuramoyl-L-alanine amidase-like"/>
    <property type="match status" value="1"/>
</dbReference>
<dbReference type="NCBIfam" id="NF008758">
    <property type="entry name" value="PRK11789.1"/>
    <property type="match status" value="1"/>
</dbReference>
<evidence type="ECO:0000256" key="11">
    <source>
        <dbReference type="ARBA" id="ARBA00039257"/>
    </source>
</evidence>
<dbReference type="RefSeq" id="WP_135796014.1">
    <property type="nucleotide sequence ID" value="NZ_CP032096.1"/>
</dbReference>
<keyword evidence="9" id="KW-0862">Zinc</keyword>
<evidence type="ECO:0000313" key="15">
    <source>
        <dbReference type="Proteomes" id="UP000296201"/>
    </source>
</evidence>
<dbReference type="InterPro" id="IPR036505">
    <property type="entry name" value="Amidase/PGRP_sf"/>
</dbReference>
<dbReference type="GO" id="GO:0046872">
    <property type="term" value="F:metal ion binding"/>
    <property type="evidence" value="ECO:0007669"/>
    <property type="project" value="UniProtKB-KW"/>
</dbReference>
<evidence type="ECO:0000256" key="2">
    <source>
        <dbReference type="ARBA" id="ARBA00001947"/>
    </source>
</evidence>
<gene>
    <name evidence="14" type="primary">ampD</name>
    <name evidence="14" type="ORF">GHNINEIG_01440</name>
</gene>
<dbReference type="AlphaFoldDB" id="A0A4P7P0A5"/>
<dbReference type="CDD" id="cd06583">
    <property type="entry name" value="PGRP"/>
    <property type="match status" value="1"/>
</dbReference>
<accession>A0A4P7P0A5</accession>
<dbReference type="InterPro" id="IPR002502">
    <property type="entry name" value="Amidase_domain"/>
</dbReference>
<dbReference type="GO" id="GO:0071555">
    <property type="term" value="P:cell wall organization"/>
    <property type="evidence" value="ECO:0007669"/>
    <property type="project" value="UniProtKB-KW"/>
</dbReference>
<evidence type="ECO:0000256" key="7">
    <source>
        <dbReference type="ARBA" id="ARBA00022723"/>
    </source>
</evidence>
<feature type="domain" description="N-acetylmuramoyl-L-alanine amidase" evidence="13">
    <location>
        <begin position="22"/>
        <end position="173"/>
    </location>
</feature>
<dbReference type="OrthoDB" id="9794842at2"/>
<reference evidence="14 15" key="1">
    <citation type="submission" date="2018-08" db="EMBL/GenBank/DDBJ databases">
        <title>Horizontal acquisition of hydrogen conversion ability and other habitat adaptations in Hydrogenovibrio crunogenus strains.</title>
        <authorList>
            <person name="Gonnella G."/>
            <person name="Adam N."/>
            <person name="Perner M."/>
        </authorList>
    </citation>
    <scope>NUCLEOTIDE SEQUENCE [LARGE SCALE GENOMIC DNA]</scope>
    <source>
        <strain evidence="14 15">SP-41</strain>
    </source>
</reference>
<dbReference type="InterPro" id="IPR051206">
    <property type="entry name" value="NAMLAA_amidase_2"/>
</dbReference>
<dbReference type="GO" id="GO:0009253">
    <property type="term" value="P:peptidoglycan catabolic process"/>
    <property type="evidence" value="ECO:0007669"/>
    <property type="project" value="InterPro"/>
</dbReference>
<evidence type="ECO:0000256" key="8">
    <source>
        <dbReference type="ARBA" id="ARBA00022801"/>
    </source>
</evidence>
<evidence type="ECO:0000256" key="9">
    <source>
        <dbReference type="ARBA" id="ARBA00022833"/>
    </source>
</evidence>
<dbReference type="Proteomes" id="UP000296201">
    <property type="component" value="Chromosome"/>
</dbReference>
<evidence type="ECO:0000256" key="10">
    <source>
        <dbReference type="ARBA" id="ARBA00023316"/>
    </source>
</evidence>
<dbReference type="Pfam" id="PF01510">
    <property type="entry name" value="Amidase_2"/>
    <property type="match status" value="1"/>
</dbReference>
<evidence type="ECO:0000256" key="12">
    <source>
        <dbReference type="ARBA" id="ARBA00042615"/>
    </source>
</evidence>
<keyword evidence="15" id="KW-1185">Reference proteome</keyword>
<dbReference type="PANTHER" id="PTHR30417">
    <property type="entry name" value="N-ACETYLMURAMOYL-L-ALANINE AMIDASE AMID"/>
    <property type="match status" value="1"/>
</dbReference>
<comment type="catalytic activity">
    <reaction evidence="1">
        <text>Hydrolyzes the link between N-acetylmuramoyl residues and L-amino acid residues in certain cell-wall glycopeptides.</text>
        <dbReference type="EC" id="3.5.1.28"/>
    </reaction>
</comment>
<protein>
    <recommendedName>
        <fullName evidence="11">1,6-anhydro-N-acetylmuramyl-L-alanine amidase AmpD</fullName>
        <ecNumber evidence="5">3.5.1.28</ecNumber>
    </recommendedName>
    <alternativeName>
        <fullName evidence="12">N-acetylmuramoyl-L-alanine amidase</fullName>
    </alternativeName>
</protein>
<evidence type="ECO:0000256" key="6">
    <source>
        <dbReference type="ARBA" id="ARBA00022490"/>
    </source>
</evidence>
<evidence type="ECO:0000313" key="14">
    <source>
        <dbReference type="EMBL" id="QBZ83386.1"/>
    </source>
</evidence>
<name>A0A4P7P0A5_9GAMM</name>
<evidence type="ECO:0000256" key="3">
    <source>
        <dbReference type="ARBA" id="ARBA00004496"/>
    </source>
</evidence>
<evidence type="ECO:0000256" key="5">
    <source>
        <dbReference type="ARBA" id="ARBA00011901"/>
    </source>
</evidence>
<keyword evidence="10" id="KW-0961">Cell wall biogenesis/degradation</keyword>
<dbReference type="EC" id="3.5.1.28" evidence="5"/>